<keyword evidence="1" id="KW-1133">Transmembrane helix</keyword>
<name>A0A914UX28_9BILA</name>
<dbReference type="SUPFAM" id="SSF90112">
    <property type="entry name" value="Neurotransmitter-gated ion-channel transmembrane pore"/>
    <property type="match status" value="1"/>
</dbReference>
<keyword evidence="2" id="KW-1185">Reference proteome</keyword>
<dbReference type="GO" id="GO:0006811">
    <property type="term" value="P:monoatomic ion transport"/>
    <property type="evidence" value="ECO:0007669"/>
    <property type="project" value="InterPro"/>
</dbReference>
<proteinExistence type="predicted"/>
<dbReference type="WBParaSite" id="PSAMB.scaffold12849size2553.g35128.t1">
    <property type="protein sequence ID" value="PSAMB.scaffold12849size2553.g35128.t1"/>
    <property type="gene ID" value="PSAMB.scaffold12849size2553.g35128"/>
</dbReference>
<organism evidence="2 3">
    <name type="scientific">Plectus sambesii</name>
    <dbReference type="NCBI Taxonomy" id="2011161"/>
    <lineage>
        <taxon>Eukaryota</taxon>
        <taxon>Metazoa</taxon>
        <taxon>Ecdysozoa</taxon>
        <taxon>Nematoda</taxon>
        <taxon>Chromadorea</taxon>
        <taxon>Plectida</taxon>
        <taxon>Plectina</taxon>
        <taxon>Plectoidea</taxon>
        <taxon>Plectidae</taxon>
        <taxon>Plectus</taxon>
    </lineage>
</organism>
<protein>
    <submittedName>
        <fullName evidence="3">Uncharacterized protein</fullName>
    </submittedName>
</protein>
<evidence type="ECO:0000313" key="2">
    <source>
        <dbReference type="Proteomes" id="UP000887566"/>
    </source>
</evidence>
<keyword evidence="1" id="KW-0472">Membrane</keyword>
<reference evidence="3" key="1">
    <citation type="submission" date="2022-11" db="UniProtKB">
        <authorList>
            <consortium name="WormBaseParasite"/>
        </authorList>
    </citation>
    <scope>IDENTIFICATION</scope>
</reference>
<dbReference type="GO" id="GO:0016020">
    <property type="term" value="C:membrane"/>
    <property type="evidence" value="ECO:0007669"/>
    <property type="project" value="InterPro"/>
</dbReference>
<sequence>MPKSAEGLPLLGKFILGELIVCASAVTSTVVLMYVHRQMIKRRCTPPFRWNALTSLIKYHNSSIESNERSILADRRKLANKLDNAIGDLQGMILKSCVEHLNSMKSQFWRFQRDILLHDVWNAVFEYVDIILLLFFFSINAVFSFIMFAIVPGE</sequence>
<dbReference type="Proteomes" id="UP000887566">
    <property type="component" value="Unplaced"/>
</dbReference>
<accession>A0A914UX28</accession>
<feature type="transmembrane region" description="Helical" evidence="1">
    <location>
        <begin position="14"/>
        <end position="35"/>
    </location>
</feature>
<feature type="transmembrane region" description="Helical" evidence="1">
    <location>
        <begin position="130"/>
        <end position="151"/>
    </location>
</feature>
<evidence type="ECO:0000313" key="3">
    <source>
        <dbReference type="WBParaSite" id="PSAMB.scaffold12849size2553.g35128.t1"/>
    </source>
</evidence>
<dbReference type="InterPro" id="IPR036719">
    <property type="entry name" value="Neuro-gated_channel_TM_sf"/>
</dbReference>
<evidence type="ECO:0000256" key="1">
    <source>
        <dbReference type="SAM" id="Phobius"/>
    </source>
</evidence>
<dbReference type="AlphaFoldDB" id="A0A914UX28"/>
<keyword evidence="1" id="KW-0812">Transmembrane</keyword>